<accession>A0A2X4R9B5</accession>
<keyword evidence="1" id="KW-0472">Membrane</keyword>
<name>A0A2X4R9B5_9CORY</name>
<sequence>MFLNTLHAEWTKLRTTKSFWWTTGLIFVIITGWTLLNSLNAGVAVLGISPLQPNALAAILLVLIVPILMIQGAMVITTEYRHKTQTVTFMANPNRWTVALAKLLLYGAIAALILFFGAVYIFVLADMTTNESAAEAFQPFSDERAQRLLWALPVAGFGAVMFVQGLGWLLRHTAGTVAISLILYMGIENTVRFLPVVGDKMIHFMPFTAFTNWTMDVVEDSAPWDSVGMNAVVFFGWALLLWILGIVAVERRDA</sequence>
<evidence type="ECO:0000313" key="3">
    <source>
        <dbReference type="EMBL" id="SQH98491.1"/>
    </source>
</evidence>
<evidence type="ECO:0000313" key="2">
    <source>
        <dbReference type="EMBL" id="QPS59741.1"/>
    </source>
</evidence>
<dbReference type="GeneID" id="70782229"/>
<reference evidence="3 4" key="1">
    <citation type="submission" date="2018-06" db="EMBL/GenBank/DDBJ databases">
        <authorList>
            <consortium name="Pathogen Informatics"/>
            <person name="Doyle S."/>
        </authorList>
    </citation>
    <scope>NUCLEOTIDE SEQUENCE [LARGE SCALE GENOMIC DNA]</scope>
    <source>
        <strain evidence="3 4">NCTC10288</strain>
    </source>
</reference>
<dbReference type="KEGG" id="cmin:NCTC10288_00285"/>
<feature type="transmembrane region" description="Helical" evidence="1">
    <location>
        <begin position="19"/>
        <end position="36"/>
    </location>
</feature>
<evidence type="ECO:0000313" key="5">
    <source>
        <dbReference type="Proteomes" id="UP000594905"/>
    </source>
</evidence>
<feature type="transmembrane region" description="Helical" evidence="1">
    <location>
        <begin position="227"/>
        <end position="249"/>
    </location>
</feature>
<feature type="transmembrane region" description="Helical" evidence="1">
    <location>
        <begin position="177"/>
        <end position="197"/>
    </location>
</feature>
<feature type="transmembrane region" description="Helical" evidence="1">
    <location>
        <begin position="56"/>
        <end position="78"/>
    </location>
</feature>
<evidence type="ECO:0000313" key="4">
    <source>
        <dbReference type="Proteomes" id="UP000249264"/>
    </source>
</evidence>
<organism evidence="3 4">
    <name type="scientific">Corynebacterium minutissimum</name>
    <dbReference type="NCBI Taxonomy" id="38301"/>
    <lineage>
        <taxon>Bacteria</taxon>
        <taxon>Bacillati</taxon>
        <taxon>Actinomycetota</taxon>
        <taxon>Actinomycetes</taxon>
        <taxon>Mycobacteriales</taxon>
        <taxon>Corynebacteriaceae</taxon>
        <taxon>Corynebacterium</taxon>
    </lineage>
</organism>
<dbReference type="OrthoDB" id="4420358at2"/>
<dbReference type="EMBL" id="LS483460">
    <property type="protein sequence ID" value="SQH98491.1"/>
    <property type="molecule type" value="Genomic_DNA"/>
</dbReference>
<gene>
    <name evidence="2" type="ORF">I6G51_00490</name>
    <name evidence="3" type="ORF">NCTC10288_00285</name>
</gene>
<dbReference type="Proteomes" id="UP000594905">
    <property type="component" value="Chromosome"/>
</dbReference>
<dbReference type="AlphaFoldDB" id="A0A2X4R9B5"/>
<dbReference type="STRING" id="38301.NX84_11770"/>
<dbReference type="EMBL" id="CP065689">
    <property type="protein sequence ID" value="QPS59741.1"/>
    <property type="molecule type" value="Genomic_DNA"/>
</dbReference>
<protein>
    <submittedName>
        <fullName evidence="3">ABC transport system, permease</fullName>
    </submittedName>
    <submittedName>
        <fullName evidence="2">ABC transporter permease</fullName>
    </submittedName>
</protein>
<keyword evidence="1" id="KW-1133">Transmembrane helix</keyword>
<feature type="transmembrane region" description="Helical" evidence="1">
    <location>
        <begin position="148"/>
        <end position="170"/>
    </location>
</feature>
<feature type="transmembrane region" description="Helical" evidence="1">
    <location>
        <begin position="99"/>
        <end position="123"/>
    </location>
</feature>
<evidence type="ECO:0000256" key="1">
    <source>
        <dbReference type="SAM" id="Phobius"/>
    </source>
</evidence>
<proteinExistence type="predicted"/>
<keyword evidence="5" id="KW-1185">Reference proteome</keyword>
<keyword evidence="1" id="KW-0812">Transmembrane</keyword>
<dbReference type="Proteomes" id="UP000249264">
    <property type="component" value="Chromosome 1"/>
</dbReference>
<reference evidence="2 5" key="2">
    <citation type="submission" date="2020-12" db="EMBL/GenBank/DDBJ databases">
        <title>FDA dAtabase for Regulatory Grade micrObial Sequences (FDA-ARGOS): Supporting development and validation of Infectious Disease Dx tests.</title>
        <authorList>
            <person name="Sproer C."/>
            <person name="Gronow S."/>
            <person name="Severitt S."/>
            <person name="Schroder I."/>
            <person name="Tallon L."/>
            <person name="Sadzewicz L."/>
            <person name="Zhao X."/>
            <person name="Boylan J."/>
            <person name="Ott S."/>
            <person name="Bowen H."/>
            <person name="Vavikolanu K."/>
            <person name="Mehta A."/>
            <person name="Aluvathingal J."/>
            <person name="Nadendla S."/>
            <person name="Lowell S."/>
            <person name="Myers T."/>
            <person name="Yan Y."/>
            <person name="Sichtig H."/>
        </authorList>
    </citation>
    <scope>NUCLEOTIDE SEQUENCE [LARGE SCALE GENOMIC DNA]</scope>
    <source>
        <strain evidence="2 5">FDAARGOS_894</strain>
    </source>
</reference>
<dbReference type="RefSeq" id="WP_039676812.1">
    <property type="nucleotide sequence ID" value="NZ_CP065689.1"/>
</dbReference>